<reference evidence="3 4" key="1">
    <citation type="submission" date="2018-09" db="EMBL/GenBank/DDBJ databases">
        <authorList>
            <person name="Zhu H."/>
        </authorList>
    </citation>
    <scope>NUCLEOTIDE SEQUENCE [LARGE SCALE GENOMIC DNA]</scope>
    <source>
        <strain evidence="3 4">K1S02-6</strain>
    </source>
</reference>
<feature type="domain" description="Water stress and hypersensitive response" evidence="2">
    <location>
        <begin position="39"/>
        <end position="159"/>
    </location>
</feature>
<keyword evidence="1" id="KW-0732">Signal</keyword>
<evidence type="ECO:0000256" key="1">
    <source>
        <dbReference type="SAM" id="SignalP"/>
    </source>
</evidence>
<dbReference type="SMART" id="SM00769">
    <property type="entry name" value="WHy"/>
    <property type="match status" value="1"/>
</dbReference>
<evidence type="ECO:0000259" key="2">
    <source>
        <dbReference type="SMART" id="SM00769"/>
    </source>
</evidence>
<feature type="signal peptide" evidence="1">
    <location>
        <begin position="1"/>
        <end position="27"/>
    </location>
</feature>
<dbReference type="AlphaFoldDB" id="A0A418XLM0"/>
<dbReference type="GO" id="GO:0009269">
    <property type="term" value="P:response to desiccation"/>
    <property type="evidence" value="ECO:0007669"/>
    <property type="project" value="InterPro"/>
</dbReference>
<dbReference type="InterPro" id="IPR013990">
    <property type="entry name" value="WHy-dom"/>
</dbReference>
<name>A0A418XLM0_9PSED</name>
<dbReference type="Pfam" id="PF03168">
    <property type="entry name" value="LEA_2"/>
    <property type="match status" value="1"/>
</dbReference>
<dbReference type="RefSeq" id="WP_119953804.1">
    <property type="nucleotide sequence ID" value="NZ_QYUR01000002.1"/>
</dbReference>
<evidence type="ECO:0000313" key="4">
    <source>
        <dbReference type="Proteomes" id="UP000284021"/>
    </source>
</evidence>
<dbReference type="OrthoDB" id="5421820at2"/>
<dbReference type="Proteomes" id="UP000284021">
    <property type="component" value="Unassembled WGS sequence"/>
</dbReference>
<dbReference type="PROSITE" id="PS51257">
    <property type="entry name" value="PROKAR_LIPOPROTEIN"/>
    <property type="match status" value="1"/>
</dbReference>
<gene>
    <name evidence="3" type="ORF">D3879_08995</name>
</gene>
<evidence type="ECO:0000313" key="3">
    <source>
        <dbReference type="EMBL" id="RJG13379.1"/>
    </source>
</evidence>
<dbReference type="SUPFAM" id="SSF117070">
    <property type="entry name" value="LEA14-like"/>
    <property type="match status" value="1"/>
</dbReference>
<comment type="caution">
    <text evidence="3">The sequence shown here is derived from an EMBL/GenBank/DDBJ whole genome shotgun (WGS) entry which is preliminary data.</text>
</comment>
<dbReference type="Gene3D" id="2.60.40.1820">
    <property type="match status" value="1"/>
</dbReference>
<dbReference type="InterPro" id="IPR004864">
    <property type="entry name" value="LEA_2"/>
</dbReference>
<organism evidence="3 4">
    <name type="scientific">Pseudomonas cavernicola</name>
    <dbReference type="NCBI Taxonomy" id="2320866"/>
    <lineage>
        <taxon>Bacteria</taxon>
        <taxon>Pseudomonadati</taxon>
        <taxon>Pseudomonadota</taxon>
        <taxon>Gammaproteobacteria</taxon>
        <taxon>Pseudomonadales</taxon>
        <taxon>Pseudomonadaceae</taxon>
        <taxon>Pseudomonas</taxon>
    </lineage>
</organism>
<sequence length="167" mass="17837">MRRNASQPLLNLLRLAACSLLALSLVACSTLSQRDPLRIDLVGLEPLPGQGLEIRFAVKLRVQNPNDAAIDYNGVALELEVNDLPLASGVSDQRGQVPRFGESLLSVPVTISAFSVVRQAWGMAGTVPRQNLPYVMRGKLAGGFWGTVRFTDAGVLNLPEPAPAPAP</sequence>
<dbReference type="EMBL" id="QYUR01000002">
    <property type="protein sequence ID" value="RJG13379.1"/>
    <property type="molecule type" value="Genomic_DNA"/>
</dbReference>
<proteinExistence type="predicted"/>
<accession>A0A418XLM0</accession>
<protein>
    <submittedName>
        <fullName evidence="3">Water stress/hypersensitive response domain-containing protein</fullName>
    </submittedName>
</protein>
<feature type="chain" id="PRO_5019424293" evidence="1">
    <location>
        <begin position="28"/>
        <end position="167"/>
    </location>
</feature>
<keyword evidence="4" id="KW-1185">Reference proteome</keyword>